<evidence type="ECO:0000313" key="2">
    <source>
        <dbReference type="Proteomes" id="UP001159042"/>
    </source>
</evidence>
<name>A0AAV8V876_9CUCU</name>
<accession>A0AAV8V876</accession>
<dbReference type="EMBL" id="JANEYG010000314">
    <property type="protein sequence ID" value="KAJ8910354.1"/>
    <property type="molecule type" value="Genomic_DNA"/>
</dbReference>
<organism evidence="1 2">
    <name type="scientific">Exocentrus adspersus</name>
    <dbReference type="NCBI Taxonomy" id="1586481"/>
    <lineage>
        <taxon>Eukaryota</taxon>
        <taxon>Metazoa</taxon>
        <taxon>Ecdysozoa</taxon>
        <taxon>Arthropoda</taxon>
        <taxon>Hexapoda</taxon>
        <taxon>Insecta</taxon>
        <taxon>Pterygota</taxon>
        <taxon>Neoptera</taxon>
        <taxon>Endopterygota</taxon>
        <taxon>Coleoptera</taxon>
        <taxon>Polyphaga</taxon>
        <taxon>Cucujiformia</taxon>
        <taxon>Chrysomeloidea</taxon>
        <taxon>Cerambycidae</taxon>
        <taxon>Lamiinae</taxon>
        <taxon>Acanthocinini</taxon>
        <taxon>Exocentrus</taxon>
    </lineage>
</organism>
<comment type="caution">
    <text evidence="1">The sequence shown here is derived from an EMBL/GenBank/DDBJ whole genome shotgun (WGS) entry which is preliminary data.</text>
</comment>
<keyword evidence="2" id="KW-1185">Reference proteome</keyword>
<protein>
    <submittedName>
        <fullName evidence="1">Uncharacterized protein</fullName>
    </submittedName>
</protein>
<sequence>MICIVFESVKSDICTSLIITLKPNFKAIDWLMLAAKVKLFEFAPICVGQIRTRCQNSFKWNFRLDPRMAKFEQIKKKKNHTV</sequence>
<reference evidence="1 2" key="1">
    <citation type="journal article" date="2023" name="Insect Mol. Biol.">
        <title>Genome sequencing provides insights into the evolution of gene families encoding plant cell wall-degrading enzymes in longhorned beetles.</title>
        <authorList>
            <person name="Shin N.R."/>
            <person name="Okamura Y."/>
            <person name="Kirsch R."/>
            <person name="Pauchet Y."/>
        </authorList>
    </citation>
    <scope>NUCLEOTIDE SEQUENCE [LARGE SCALE GENOMIC DNA]</scope>
    <source>
        <strain evidence="1">EAD_L_NR</strain>
    </source>
</reference>
<proteinExistence type="predicted"/>
<evidence type="ECO:0000313" key="1">
    <source>
        <dbReference type="EMBL" id="KAJ8910354.1"/>
    </source>
</evidence>
<dbReference type="AlphaFoldDB" id="A0AAV8V876"/>
<dbReference type="Proteomes" id="UP001159042">
    <property type="component" value="Unassembled WGS sequence"/>
</dbReference>
<gene>
    <name evidence="1" type="ORF">NQ315_004970</name>
</gene>